<feature type="non-terminal residue" evidence="1">
    <location>
        <position position="1"/>
    </location>
</feature>
<dbReference type="EMBL" id="REGN01010316">
    <property type="protein sequence ID" value="RMZ99274.1"/>
    <property type="molecule type" value="Genomic_DNA"/>
</dbReference>
<dbReference type="Proteomes" id="UP000276133">
    <property type="component" value="Unassembled WGS sequence"/>
</dbReference>
<sequence>FEWDKVKIFTNNTELEAFLMNDLHRNISKTGSQNLKCNECQLEITIENEAKGKRGRGRLRKRKAEYELVNLNKPAKMKPD</sequence>
<evidence type="ECO:0000313" key="1">
    <source>
        <dbReference type="EMBL" id="RMZ99274.1"/>
    </source>
</evidence>
<comment type="caution">
    <text evidence="1">The sequence shown here is derived from an EMBL/GenBank/DDBJ whole genome shotgun (WGS) entry which is preliminary data.</text>
</comment>
<name>A0A3M7PKM0_BRAPC</name>
<organism evidence="1 2">
    <name type="scientific">Brachionus plicatilis</name>
    <name type="common">Marine rotifer</name>
    <name type="synonym">Brachionus muelleri</name>
    <dbReference type="NCBI Taxonomy" id="10195"/>
    <lineage>
        <taxon>Eukaryota</taxon>
        <taxon>Metazoa</taxon>
        <taxon>Spiralia</taxon>
        <taxon>Gnathifera</taxon>
        <taxon>Rotifera</taxon>
        <taxon>Eurotatoria</taxon>
        <taxon>Monogononta</taxon>
        <taxon>Pseudotrocha</taxon>
        <taxon>Ploima</taxon>
        <taxon>Brachionidae</taxon>
        <taxon>Brachionus</taxon>
    </lineage>
</organism>
<evidence type="ECO:0000313" key="2">
    <source>
        <dbReference type="Proteomes" id="UP000276133"/>
    </source>
</evidence>
<keyword evidence="2" id="KW-1185">Reference proteome</keyword>
<protein>
    <submittedName>
        <fullName evidence="1">Uncharacterized protein</fullName>
    </submittedName>
</protein>
<accession>A0A3M7PKM0</accession>
<proteinExistence type="predicted"/>
<gene>
    <name evidence="1" type="ORF">BpHYR1_043284</name>
</gene>
<dbReference type="AlphaFoldDB" id="A0A3M7PKM0"/>
<reference evidence="1 2" key="1">
    <citation type="journal article" date="2018" name="Sci. Rep.">
        <title>Genomic signatures of local adaptation to the degree of environmental predictability in rotifers.</title>
        <authorList>
            <person name="Franch-Gras L."/>
            <person name="Hahn C."/>
            <person name="Garcia-Roger E.M."/>
            <person name="Carmona M.J."/>
            <person name="Serra M."/>
            <person name="Gomez A."/>
        </authorList>
    </citation>
    <scope>NUCLEOTIDE SEQUENCE [LARGE SCALE GENOMIC DNA]</scope>
    <source>
        <strain evidence="1">HYR1</strain>
    </source>
</reference>